<accession>A0A1F5V842</accession>
<evidence type="ECO:0000313" key="3">
    <source>
        <dbReference type="Proteomes" id="UP000178943"/>
    </source>
</evidence>
<feature type="transmembrane region" description="Helical" evidence="1">
    <location>
        <begin position="138"/>
        <end position="155"/>
    </location>
</feature>
<evidence type="ECO:0000256" key="1">
    <source>
        <dbReference type="SAM" id="Phobius"/>
    </source>
</evidence>
<protein>
    <recommendedName>
        <fullName evidence="4">Glycosyltransferase RgtA/B/C/D-like domain-containing protein</fullName>
    </recommendedName>
</protein>
<name>A0A1F5V842_9BACT</name>
<feature type="transmembrane region" description="Helical" evidence="1">
    <location>
        <begin position="113"/>
        <end position="131"/>
    </location>
</feature>
<sequence>MDNRLEKNNSPAWRWGIIVLAALFCIIVLLLLAPKYFRHWDEIQLRLAINSFDLKVGHPHPPGYYLYVVLSSLASFIAPEWIEPGRIISALAVGIIVGMICACFPRKFTLGHLALWTLAFAIAALTSPLIYFYSLAHLAYAAEACLWLAILLWLTRRPQGKELLAWAVFAGVAGGMRQTLAIWAIVVFCVETVIVKDFIRLKKIPSVFLAMLFGVLLWAIPMLITVGGIHDYLEASKSIVLKNIWDKSVFVGGLPVLKERFFLMLGSTVRGLGAGIVMPFIALVLRFYYRDTVKRYDSLLLGSIISFLFYLLIIYDSEGYLISFVIVLLAYGILCIAANMNKCAPRWSLIVPIIIILVRIMEVAITPATTESAKYFQEYKNHDIFLQQVFTTVRQNFSPNNTILVTSKEYWAYSFRHVMYYLPEYTTMQLSPDFFIAITTKQKPYLTAKDHKVWTEGPYFFDISKINASKSNMLIQNVIYMIPWDAENFIHVSCNKQTRAIPINGQQFIYLIQPTANSTVALCNGVLCCPSHEEMNSLSQ</sequence>
<feature type="transmembrane region" description="Helical" evidence="1">
    <location>
        <begin position="87"/>
        <end position="107"/>
    </location>
</feature>
<keyword evidence="1" id="KW-0472">Membrane</keyword>
<dbReference type="EMBL" id="MFGW01000210">
    <property type="protein sequence ID" value="OGF59540.1"/>
    <property type="molecule type" value="Genomic_DNA"/>
</dbReference>
<reference evidence="2 3" key="1">
    <citation type="journal article" date="2016" name="Nat. Commun.">
        <title>Thousands of microbial genomes shed light on interconnected biogeochemical processes in an aquifer system.</title>
        <authorList>
            <person name="Anantharaman K."/>
            <person name="Brown C.T."/>
            <person name="Hug L.A."/>
            <person name="Sharon I."/>
            <person name="Castelle C.J."/>
            <person name="Probst A.J."/>
            <person name="Thomas B.C."/>
            <person name="Singh A."/>
            <person name="Wilkins M.J."/>
            <person name="Karaoz U."/>
            <person name="Brodie E.L."/>
            <person name="Williams K.H."/>
            <person name="Hubbard S.S."/>
            <person name="Banfield J.F."/>
        </authorList>
    </citation>
    <scope>NUCLEOTIDE SEQUENCE [LARGE SCALE GENOMIC DNA]</scope>
</reference>
<proteinExistence type="predicted"/>
<dbReference type="AlphaFoldDB" id="A0A1F5V842"/>
<feature type="transmembrane region" description="Helical" evidence="1">
    <location>
        <begin position="12"/>
        <end position="33"/>
    </location>
</feature>
<feature type="transmembrane region" description="Helical" evidence="1">
    <location>
        <begin position="321"/>
        <end position="340"/>
    </location>
</feature>
<feature type="transmembrane region" description="Helical" evidence="1">
    <location>
        <begin position="64"/>
        <end position="82"/>
    </location>
</feature>
<feature type="transmembrane region" description="Helical" evidence="1">
    <location>
        <begin position="347"/>
        <end position="365"/>
    </location>
</feature>
<evidence type="ECO:0008006" key="4">
    <source>
        <dbReference type="Google" id="ProtNLM"/>
    </source>
</evidence>
<feature type="transmembrane region" description="Helical" evidence="1">
    <location>
        <begin position="207"/>
        <end position="229"/>
    </location>
</feature>
<dbReference type="STRING" id="1817863.A2Y62_03580"/>
<comment type="caution">
    <text evidence="2">The sequence shown here is derived from an EMBL/GenBank/DDBJ whole genome shotgun (WGS) entry which is preliminary data.</text>
</comment>
<evidence type="ECO:0000313" key="2">
    <source>
        <dbReference type="EMBL" id="OGF59540.1"/>
    </source>
</evidence>
<organism evidence="2 3">
    <name type="scientific">Candidatus Fischerbacteria bacterium RBG_13_37_8</name>
    <dbReference type="NCBI Taxonomy" id="1817863"/>
    <lineage>
        <taxon>Bacteria</taxon>
        <taxon>Candidatus Fischeribacteriota</taxon>
    </lineage>
</organism>
<gene>
    <name evidence="2" type="ORF">A2Y62_03580</name>
</gene>
<dbReference type="Proteomes" id="UP000178943">
    <property type="component" value="Unassembled WGS sequence"/>
</dbReference>
<keyword evidence="1" id="KW-0812">Transmembrane</keyword>
<feature type="transmembrane region" description="Helical" evidence="1">
    <location>
        <begin position="296"/>
        <end position="315"/>
    </location>
</feature>
<keyword evidence="1" id="KW-1133">Transmembrane helix</keyword>
<feature type="transmembrane region" description="Helical" evidence="1">
    <location>
        <begin position="175"/>
        <end position="195"/>
    </location>
</feature>
<feature type="transmembrane region" description="Helical" evidence="1">
    <location>
        <begin position="261"/>
        <end position="289"/>
    </location>
</feature>